<evidence type="ECO:0000313" key="5">
    <source>
        <dbReference type="Proteomes" id="UP000298030"/>
    </source>
</evidence>
<proteinExistence type="predicted"/>
<dbReference type="AlphaFoldDB" id="A0A4Y7TAT0"/>
<feature type="signal peptide" evidence="3">
    <location>
        <begin position="1"/>
        <end position="28"/>
    </location>
</feature>
<evidence type="ECO:0000256" key="3">
    <source>
        <dbReference type="SAM" id="SignalP"/>
    </source>
</evidence>
<sequence>MSTNALLLLRCVFFALLVLLTFLTLAFAACSVNASMEAKQAVTTSGLIVFESCVFLICVALSSIEAIKPNIPSTRISIECGWVALMAFFQLGEAISVTINGSVSACRAGSTKDICASTSLLVPTMWLKSFLTFGYFFTLFITVLAHREMYDNIWKETIYTVAWLESGVDRVIARVDQDLEKAKRSAKNWDQQSGYDDEDPYGGYTGDVDTASARVRRFLSAKPRDEPAPWAKQAAPVKRGVDQPFSRTNTPAGTPALATNKGLPPTPLANVAGPKSNTSSRFIEKFRESRILSRFELPSLYGNHFMNSFNTNGAPGVLSPTSPKHDMDKPIPLPPTSQWVRAEDIRR</sequence>
<organism evidence="4 5">
    <name type="scientific">Coprinellus micaceus</name>
    <name type="common">Glistening ink-cap mushroom</name>
    <name type="synonym">Coprinus micaceus</name>
    <dbReference type="NCBI Taxonomy" id="71717"/>
    <lineage>
        <taxon>Eukaryota</taxon>
        <taxon>Fungi</taxon>
        <taxon>Dikarya</taxon>
        <taxon>Basidiomycota</taxon>
        <taxon>Agaricomycotina</taxon>
        <taxon>Agaricomycetes</taxon>
        <taxon>Agaricomycetidae</taxon>
        <taxon>Agaricales</taxon>
        <taxon>Agaricineae</taxon>
        <taxon>Psathyrellaceae</taxon>
        <taxon>Coprinellus</taxon>
    </lineage>
</organism>
<evidence type="ECO:0000256" key="2">
    <source>
        <dbReference type="SAM" id="Phobius"/>
    </source>
</evidence>
<feature type="transmembrane region" description="Helical" evidence="2">
    <location>
        <begin position="44"/>
        <end position="64"/>
    </location>
</feature>
<keyword evidence="5" id="KW-1185">Reference proteome</keyword>
<keyword evidence="2" id="KW-1133">Transmembrane helix</keyword>
<name>A0A4Y7TAT0_COPMI</name>
<dbReference type="Proteomes" id="UP000298030">
    <property type="component" value="Unassembled WGS sequence"/>
</dbReference>
<feature type="region of interest" description="Disordered" evidence="1">
    <location>
        <begin position="224"/>
        <end position="265"/>
    </location>
</feature>
<accession>A0A4Y7TAT0</accession>
<evidence type="ECO:0000256" key="1">
    <source>
        <dbReference type="SAM" id="MobiDB-lite"/>
    </source>
</evidence>
<feature type="transmembrane region" description="Helical" evidence="2">
    <location>
        <begin position="76"/>
        <end position="95"/>
    </location>
</feature>
<dbReference type="EMBL" id="QPFP01000019">
    <property type="protein sequence ID" value="TEB31273.1"/>
    <property type="molecule type" value="Genomic_DNA"/>
</dbReference>
<feature type="chain" id="PRO_5021483666" description="MARVEL domain-containing protein" evidence="3">
    <location>
        <begin position="29"/>
        <end position="347"/>
    </location>
</feature>
<keyword evidence="2" id="KW-0812">Transmembrane</keyword>
<evidence type="ECO:0008006" key="6">
    <source>
        <dbReference type="Google" id="ProtNLM"/>
    </source>
</evidence>
<gene>
    <name evidence="4" type="ORF">FA13DRAFT_1732730</name>
</gene>
<comment type="caution">
    <text evidence="4">The sequence shown here is derived from an EMBL/GenBank/DDBJ whole genome shotgun (WGS) entry which is preliminary data.</text>
</comment>
<evidence type="ECO:0000313" key="4">
    <source>
        <dbReference type="EMBL" id="TEB31273.1"/>
    </source>
</evidence>
<reference evidence="4 5" key="1">
    <citation type="journal article" date="2019" name="Nat. Ecol. Evol.">
        <title>Megaphylogeny resolves global patterns of mushroom evolution.</title>
        <authorList>
            <person name="Varga T."/>
            <person name="Krizsan K."/>
            <person name="Foldi C."/>
            <person name="Dima B."/>
            <person name="Sanchez-Garcia M."/>
            <person name="Sanchez-Ramirez S."/>
            <person name="Szollosi G.J."/>
            <person name="Szarkandi J.G."/>
            <person name="Papp V."/>
            <person name="Albert L."/>
            <person name="Andreopoulos W."/>
            <person name="Angelini C."/>
            <person name="Antonin V."/>
            <person name="Barry K.W."/>
            <person name="Bougher N.L."/>
            <person name="Buchanan P."/>
            <person name="Buyck B."/>
            <person name="Bense V."/>
            <person name="Catcheside P."/>
            <person name="Chovatia M."/>
            <person name="Cooper J."/>
            <person name="Damon W."/>
            <person name="Desjardin D."/>
            <person name="Finy P."/>
            <person name="Geml J."/>
            <person name="Haridas S."/>
            <person name="Hughes K."/>
            <person name="Justo A."/>
            <person name="Karasinski D."/>
            <person name="Kautmanova I."/>
            <person name="Kiss B."/>
            <person name="Kocsube S."/>
            <person name="Kotiranta H."/>
            <person name="LaButti K.M."/>
            <person name="Lechner B.E."/>
            <person name="Liimatainen K."/>
            <person name="Lipzen A."/>
            <person name="Lukacs Z."/>
            <person name="Mihaltcheva S."/>
            <person name="Morgado L.N."/>
            <person name="Niskanen T."/>
            <person name="Noordeloos M.E."/>
            <person name="Ohm R.A."/>
            <person name="Ortiz-Santana B."/>
            <person name="Ovrebo C."/>
            <person name="Racz N."/>
            <person name="Riley R."/>
            <person name="Savchenko A."/>
            <person name="Shiryaev A."/>
            <person name="Soop K."/>
            <person name="Spirin V."/>
            <person name="Szebenyi C."/>
            <person name="Tomsovsky M."/>
            <person name="Tulloss R.E."/>
            <person name="Uehling J."/>
            <person name="Grigoriev I.V."/>
            <person name="Vagvolgyi C."/>
            <person name="Papp T."/>
            <person name="Martin F.M."/>
            <person name="Miettinen O."/>
            <person name="Hibbett D.S."/>
            <person name="Nagy L.G."/>
        </authorList>
    </citation>
    <scope>NUCLEOTIDE SEQUENCE [LARGE SCALE GENOMIC DNA]</scope>
    <source>
        <strain evidence="4 5">FP101781</strain>
    </source>
</reference>
<dbReference type="STRING" id="71717.A0A4Y7TAT0"/>
<feature type="transmembrane region" description="Helical" evidence="2">
    <location>
        <begin position="126"/>
        <end position="145"/>
    </location>
</feature>
<dbReference type="OrthoDB" id="3188789at2759"/>
<keyword evidence="2" id="KW-0472">Membrane</keyword>
<keyword evidence="3" id="KW-0732">Signal</keyword>
<protein>
    <recommendedName>
        <fullName evidence="6">MARVEL domain-containing protein</fullName>
    </recommendedName>
</protein>